<comment type="caution">
    <text evidence="1">The sequence shown here is derived from an EMBL/GenBank/DDBJ whole genome shotgun (WGS) entry which is preliminary data.</text>
</comment>
<evidence type="ECO:0008006" key="3">
    <source>
        <dbReference type="Google" id="ProtNLM"/>
    </source>
</evidence>
<keyword evidence="2" id="KW-1185">Reference proteome</keyword>
<organism evidence="1 2">
    <name type="scientific">Niabella ginsengisoli</name>
    <dbReference type="NCBI Taxonomy" id="522298"/>
    <lineage>
        <taxon>Bacteria</taxon>
        <taxon>Pseudomonadati</taxon>
        <taxon>Bacteroidota</taxon>
        <taxon>Chitinophagia</taxon>
        <taxon>Chitinophagales</taxon>
        <taxon>Chitinophagaceae</taxon>
        <taxon>Niabella</taxon>
    </lineage>
</organism>
<evidence type="ECO:0000313" key="2">
    <source>
        <dbReference type="Proteomes" id="UP001202248"/>
    </source>
</evidence>
<protein>
    <recommendedName>
        <fullName evidence="3">DUF2116 family Zn-ribbon domain-containing protein</fullName>
    </recommendedName>
</protein>
<name>A0ABS9SFG3_9BACT</name>
<proteinExistence type="predicted"/>
<accession>A0ABS9SFG3</accession>
<dbReference type="Proteomes" id="UP001202248">
    <property type="component" value="Unassembled WGS sequence"/>
</dbReference>
<gene>
    <name evidence="1" type="ORF">MKP09_03750</name>
</gene>
<dbReference type="RefSeq" id="WP_240826499.1">
    <property type="nucleotide sequence ID" value="NZ_JAKWBL010000001.1"/>
</dbReference>
<dbReference type="EMBL" id="JAKWBL010000001">
    <property type="protein sequence ID" value="MCH5597089.1"/>
    <property type="molecule type" value="Genomic_DNA"/>
</dbReference>
<reference evidence="1 2" key="1">
    <citation type="submission" date="2022-02" db="EMBL/GenBank/DDBJ databases">
        <authorList>
            <person name="Min J."/>
        </authorList>
    </citation>
    <scope>NUCLEOTIDE SEQUENCE [LARGE SCALE GENOMIC DNA]</scope>
    <source>
        <strain evidence="1 2">GR10-1</strain>
    </source>
</reference>
<sequence>MLQPNQTQSRNCLSCGKPVKGRSDKKFCDDYCRNNYNNQLKGVDSLLIRNINNALKKNRHLLATLLPEGEKTIKTTQDKLLAIGFNFKYFTHQYITQKGNIYHYCYDHGYLHLENNYILIVADKDV</sequence>
<evidence type="ECO:0000313" key="1">
    <source>
        <dbReference type="EMBL" id="MCH5597089.1"/>
    </source>
</evidence>